<dbReference type="CDD" id="cd00109">
    <property type="entry name" value="Kunitz-type"/>
    <property type="match status" value="8"/>
</dbReference>
<dbReference type="CDD" id="cd22635">
    <property type="entry name" value="Kunitz_papilin"/>
    <property type="match status" value="1"/>
</dbReference>
<dbReference type="GO" id="GO:0009653">
    <property type="term" value="P:anatomical structure morphogenesis"/>
    <property type="evidence" value="ECO:0007669"/>
    <property type="project" value="UniProtKB-ARBA"/>
</dbReference>
<feature type="disulfide bond" evidence="10">
    <location>
        <begin position="87"/>
        <end position="117"/>
    </location>
</feature>
<sequence length="2258" mass="249878">MRVWVAVGTLLAVHCHAWSFFSSNQPAIPYLHPLSPAESDPSIFRAKRQAYQVYAGDDVSVTVDKSGKAETGNWGPWTAENTCSRTCGGGVQIEKRKCSGECTGPSTRYISCNTDACPEDSTDFRASQCSKYNDEALDGNYYKWLPYKGKNKCELLCKPETGNFYYKWAEKVVDGTKCDSKSDDICVDGICLPLGCDGKLGSAKKADKCGVCDGDGSTCKTIEGYFDDRNLSPGYHDIIKLPVGATNIKIEEMRDTPNNLALKNNSDHFFLNGKAMLSVEKDVEAAGTVFEYDDSKKEKLFATGPLKEEKLFATGPLKEEITVSLLFRAGSKDSAIKYEFSVPLEEVDYMWKVGEWNHCSVTCGLGLQTREPYCQDVKKGSRVSDDLCEEQNATKPETEKKCKTVDCEAEWYQGDWEDCSATCGDKGEQYRVVYCHKVFADGKRMTVDDDNCTAERPPVRQQCNRFNCPEWHAGPWSACSEKCGDAFQYRSVTCRSEKSGEEGKLLAANSCSDDETIESQRSCNLGPCEGLKFYTSDWKLCEKCNDTEETRNVSCKDQMGRAYPLEKCLTDNTTEIPIDTRTCATQQPCIYEWTTSEWSKCSTECGHGHKTRKVFCAIHQLGGLSVVDEGLCQGEKPETKNNCTNEEKCTGTWYTGPWSKCTEECGGGNQDRFTVCLNYDKKPVPEWCDELEKPTEKQDCNKDPCPKSSACGDSEFGCCPDNTTFAEGPFNQGCSNCSLAEFGCCADNYTQATGPNFKGCPEFNETSIIDEVAENIMEAVLEGSGVGDEVAINETCTVTNENGEKAEIDCSKAGNATLLGDDLFGNATEAENATLHCSKTDFGCCPDWYTPAEGKNNEGCPSFVLGACNDTTFGCCPDEVTLARGANYEGCGEASCAASLYGCCKDRKTIAFGPHYAGCERSSFPCELSPFGCCPDGETAALGKNGTGCGENCLTTKYGCCPDGLTTAKGHHNEGCGCQFAQFGCCPDGKSVAKGAGFFGCPDTCAQSQFGCCPDGRTAARGANKEGCPCQYTRYGCCPDGETTALGPRLEGCDDCRYAKYGCCPDQETKALGPNHQGCPSTTPLPYKRGGTVAPAMIQACALPEDKGSVCGSGYKLSWYYDTTEGRCSQFWYGGCDGNQNRFATEEMCKEVCVEPPKQGRCYLPKNEGPLRCDSPTARYYYDHNTKQCAAFWWRGCLGNANNFQSWEECSTFCKDVGPLPVETTTEAPRTPEPQIEVLPQTATEAPQQPQQQPDNRSRPPRPTMEEICRSTADAGPCTEYKEKWHYDHFTGKCQTFTYGGCGGNLNRFETENECQRRCSFLNDKRGQQQPVVQPPPAPGLEARPTPQHPATNETPLDEARDPRRDPNHPDHQKFQDDRLKAHEERHRKILEARREAAKLRGNQERRGPRPAADEELLTRDREEQQHPQHPQQPQHPHQSQQRPVEAQQQPNDLPRHYQHQQPPNAPTSPAQGSLEINAAGRSFRPSVGSSKSRDVCQLPVQSGKCSGAFKMYYFEPASGACEQFSYSGCGGNNNRFNTKESCESLCLRKDGEIRGNEEIVIPPNGAGAGANSLCDEAKDTGPCVQFQTKWFYNKADGTCNRFHYGGCEGTGNRFDTEQACKSACSQHQDSCFLPKVQGPCSGKQKNFFYNQATRQCEEFVYGGCLGNTNRFATIEECLARCAPSSSSSPSAARSPSSLSAFLPVQPENPIHSLLLSPPRDSKIIQSNKCHLTHEPGPCGNAQVMFYFEPSINKCLQFYYGGCGGNENRFLTQRDCENECAPVMHQALTMPEETNKEEAEEQMQNDAPILELYRGLPRNDAEKITDGKSKEESDSFDERLQMIKEQEIEPMKKTEKSPEKEHFIVPSSPIPELCLLPGQKGSCFGEELKWRYDADQSACVSFMYTGCEPNANHFESEESCLRACGPMRSQPICTLRPENGTCDLAVSKWYFDVGMRECRLMMWSGCGGNLNRFSSKEECQSLCSVETKWEIDGNLCDLPRESGPCRDALTQWYWDGKDSECRQFTYGGCRGNGNKFDTRHQCENRCKPKRMESLTLIDAQTICRLPFEKGPCPSEEMKWFFDFHSGKCKNFTYGGCEGNQNRFESENLCEQACASLRERAIIEQKIAVTLSKEGPFTTGDEVILTCNGELPIIWFKNGQLLVFSERIVGNSDLSMVRISSSEMSDTGEYTCAVGPDGILSDRAMLRVNDPTPSDRICFDKGNGKTCALTVRMKLCDKKRYFLNCCQSCTQAGYALLLA</sequence>
<evidence type="ECO:0000256" key="10">
    <source>
        <dbReference type="PIRSR" id="PIRSR613273-3"/>
    </source>
</evidence>
<dbReference type="GO" id="GO:0005604">
    <property type="term" value="C:basement membrane"/>
    <property type="evidence" value="ECO:0007669"/>
    <property type="project" value="UniProtKB-SubCell"/>
</dbReference>
<evidence type="ECO:0000256" key="11">
    <source>
        <dbReference type="SAM" id="MobiDB-lite"/>
    </source>
</evidence>
<dbReference type="InterPro" id="IPR045371">
    <property type="entry name" value="ADAMTS_CR_3"/>
</dbReference>
<reference evidence="17" key="1">
    <citation type="submission" date="2024-02" db="UniProtKB">
        <authorList>
            <consortium name="WormBaseParasite"/>
        </authorList>
    </citation>
    <scope>IDENTIFICATION</scope>
</reference>
<feature type="domain" description="BPTI/Kunitz inhibitor" evidence="13">
    <location>
        <begin position="2063"/>
        <end position="2113"/>
    </location>
</feature>
<keyword evidence="2" id="KW-0217">Developmental protein</keyword>
<evidence type="ECO:0000259" key="14">
    <source>
        <dbReference type="PROSITE" id="PS50835"/>
    </source>
</evidence>
<feature type="domain" description="BPTI/Kunitz inhibitor" evidence="13">
    <location>
        <begin position="1730"/>
        <end position="1780"/>
    </location>
</feature>
<evidence type="ECO:0000313" key="16">
    <source>
        <dbReference type="Proteomes" id="UP000887575"/>
    </source>
</evidence>
<dbReference type="InterPro" id="IPR010294">
    <property type="entry name" value="ADAMTS_spacer1"/>
</dbReference>
<dbReference type="SMART" id="SM00131">
    <property type="entry name" value="KU"/>
    <property type="match status" value="11"/>
</dbReference>
<dbReference type="Pfam" id="PF19236">
    <property type="entry name" value="ADAMTS_CR_3"/>
    <property type="match status" value="1"/>
</dbReference>
<keyword evidence="7" id="KW-0272">Extracellular matrix</keyword>
<dbReference type="GO" id="GO:0005615">
    <property type="term" value="C:extracellular space"/>
    <property type="evidence" value="ECO:0007669"/>
    <property type="project" value="TreeGrafter"/>
</dbReference>
<feature type="domain" description="BPTI/Kunitz inhibitor" evidence="13">
    <location>
        <begin position="1632"/>
        <end position="1682"/>
    </location>
</feature>
<keyword evidence="4" id="KW-0646">Protease inhibitor</keyword>
<dbReference type="Gene3D" id="2.60.40.10">
    <property type="entry name" value="Immunoglobulins"/>
    <property type="match status" value="1"/>
</dbReference>
<dbReference type="InterPro" id="IPR007110">
    <property type="entry name" value="Ig-like_dom"/>
</dbReference>
<dbReference type="SUPFAM" id="SSF57362">
    <property type="entry name" value="BPTI-like"/>
    <property type="match status" value="11"/>
</dbReference>
<feature type="domain" description="PLAC" evidence="15">
    <location>
        <begin position="2213"/>
        <end position="2252"/>
    </location>
</feature>
<keyword evidence="8" id="KW-0722">Serine protease inhibitor</keyword>
<dbReference type="InterPro" id="IPR050098">
    <property type="entry name" value="TFPI/VKTCI-like"/>
</dbReference>
<evidence type="ECO:0000256" key="12">
    <source>
        <dbReference type="SAM" id="SignalP"/>
    </source>
</evidence>
<protein>
    <recommendedName>
        <fullName evidence="18">Papilin</fullName>
    </recommendedName>
</protein>
<feature type="chain" id="PRO_5042180913" description="Papilin" evidence="12">
    <location>
        <begin position="18"/>
        <end position="2258"/>
    </location>
</feature>
<evidence type="ECO:0000259" key="13">
    <source>
        <dbReference type="PROSITE" id="PS50279"/>
    </source>
</evidence>
<dbReference type="PRINTS" id="PR01857">
    <property type="entry name" value="ADAMTSFAMILY"/>
</dbReference>
<feature type="signal peptide" evidence="12">
    <location>
        <begin position="1"/>
        <end position="17"/>
    </location>
</feature>
<dbReference type="InterPro" id="IPR013783">
    <property type="entry name" value="Ig-like_fold"/>
</dbReference>
<keyword evidence="3" id="KW-0964">Secreted</keyword>
<feature type="domain" description="BPTI/Kunitz inhibitor" evidence="13">
    <location>
        <begin position="1874"/>
        <end position="1924"/>
    </location>
</feature>
<dbReference type="InterPro" id="IPR003599">
    <property type="entry name" value="Ig_sub"/>
</dbReference>
<keyword evidence="9 10" id="KW-1015">Disulfide bond</keyword>
<dbReference type="Gene3D" id="2.60.120.830">
    <property type="match status" value="1"/>
</dbReference>
<evidence type="ECO:0000256" key="9">
    <source>
        <dbReference type="ARBA" id="ARBA00023157"/>
    </source>
</evidence>
<dbReference type="PROSITE" id="PS50835">
    <property type="entry name" value="IG_LIKE"/>
    <property type="match status" value="1"/>
</dbReference>
<evidence type="ECO:0000256" key="7">
    <source>
        <dbReference type="ARBA" id="ARBA00022869"/>
    </source>
</evidence>
<dbReference type="WBParaSite" id="MBELARI_LOCUS20845">
    <property type="protein sequence ID" value="MBELARI_LOCUS20845"/>
    <property type="gene ID" value="MBELARI_LOCUS20845"/>
</dbReference>
<evidence type="ECO:0000256" key="3">
    <source>
        <dbReference type="ARBA" id="ARBA00022525"/>
    </source>
</evidence>
<name>A0AAF3F4Z3_9BILA</name>
<dbReference type="PROSITE" id="PS50900">
    <property type="entry name" value="PLAC"/>
    <property type="match status" value="1"/>
</dbReference>
<feature type="domain" description="Ig-like" evidence="14">
    <location>
        <begin position="2124"/>
        <end position="2193"/>
    </location>
</feature>
<dbReference type="Pfam" id="PF00014">
    <property type="entry name" value="Kunitz_BPTI"/>
    <property type="match status" value="11"/>
</dbReference>
<evidence type="ECO:0000313" key="17">
    <source>
        <dbReference type="WBParaSite" id="MBELARI_LOCUS20845"/>
    </source>
</evidence>
<keyword evidence="7" id="KW-0084">Basement membrane</keyword>
<keyword evidence="5 12" id="KW-0732">Signal</keyword>
<feature type="domain" description="BPTI/Kunitz inhibitor" evidence="13">
    <location>
        <begin position="1101"/>
        <end position="1153"/>
    </location>
</feature>
<dbReference type="PROSITE" id="PS00280">
    <property type="entry name" value="BPTI_KUNITZ_1"/>
    <property type="match status" value="8"/>
</dbReference>
<dbReference type="InterPro" id="IPR010909">
    <property type="entry name" value="PLAC"/>
</dbReference>
<dbReference type="InterPro" id="IPR036880">
    <property type="entry name" value="Kunitz_BPTI_sf"/>
</dbReference>
<dbReference type="PROSITE" id="PS50092">
    <property type="entry name" value="TSP1"/>
    <property type="match status" value="5"/>
</dbReference>
<dbReference type="PANTHER" id="PTHR10083">
    <property type="entry name" value="KUNITZ-TYPE PROTEASE INHIBITOR-RELATED"/>
    <property type="match status" value="1"/>
</dbReference>
<keyword evidence="16" id="KW-1185">Reference proteome</keyword>
<dbReference type="FunFam" id="4.10.410.10:FF:000020">
    <property type="entry name" value="Collagen, type VI, alpha 3"/>
    <property type="match status" value="8"/>
</dbReference>
<feature type="domain" description="BPTI/Kunitz inhibitor" evidence="13">
    <location>
        <begin position="1996"/>
        <end position="2046"/>
    </location>
</feature>
<feature type="domain" description="BPTI/Kunitz inhibitor" evidence="13">
    <location>
        <begin position="1497"/>
        <end position="1547"/>
    </location>
</feature>
<dbReference type="FunFam" id="2.60.120.830:FF:000001">
    <property type="entry name" value="A disintegrin and metalloproteinase with thrombospondin motifs 1"/>
    <property type="match status" value="1"/>
</dbReference>
<dbReference type="Pfam" id="PF00090">
    <property type="entry name" value="TSP_1"/>
    <property type="match status" value="1"/>
</dbReference>
<feature type="compositionally biased region" description="Basic and acidic residues" evidence="11">
    <location>
        <begin position="1358"/>
        <end position="1380"/>
    </location>
</feature>
<dbReference type="InterPro" id="IPR002223">
    <property type="entry name" value="Kunitz_BPTI"/>
</dbReference>
<dbReference type="GO" id="GO:0016477">
    <property type="term" value="P:cell migration"/>
    <property type="evidence" value="ECO:0007669"/>
    <property type="project" value="UniProtKB-ARBA"/>
</dbReference>
<dbReference type="SUPFAM" id="SSF82895">
    <property type="entry name" value="TSP-1 type 1 repeat"/>
    <property type="match status" value="6"/>
</dbReference>
<comment type="subcellular location">
    <subcellularLocation>
        <location evidence="1">Secreted</location>
        <location evidence="1">Extracellular space</location>
        <location evidence="1">Extracellular matrix</location>
        <location evidence="1">Basement membrane</location>
    </subcellularLocation>
</comment>
<dbReference type="FunFam" id="2.20.100.10:FF:000005">
    <property type="entry name" value="ADAM metallopeptidase with thrombospondin type 1 motif 9"/>
    <property type="match status" value="2"/>
</dbReference>
<dbReference type="InterPro" id="IPR036383">
    <property type="entry name" value="TSP1_rpt_sf"/>
</dbReference>
<evidence type="ECO:0000259" key="15">
    <source>
        <dbReference type="PROSITE" id="PS50900"/>
    </source>
</evidence>
<dbReference type="Gene3D" id="2.20.100.10">
    <property type="entry name" value="Thrombospondin type-1 (TSP1) repeat"/>
    <property type="match status" value="6"/>
</dbReference>
<proteinExistence type="predicted"/>
<dbReference type="PROSITE" id="PS50279">
    <property type="entry name" value="BPTI_KUNITZ_2"/>
    <property type="match status" value="11"/>
</dbReference>
<feature type="compositionally biased region" description="Low complexity" evidence="11">
    <location>
        <begin position="1428"/>
        <end position="1442"/>
    </location>
</feature>
<dbReference type="InterPro" id="IPR020901">
    <property type="entry name" value="Prtase_inh_Kunz-CS"/>
</dbReference>
<feature type="domain" description="BPTI/Kunitz inhibitor" evidence="13">
    <location>
        <begin position="1269"/>
        <end position="1319"/>
    </location>
</feature>
<accession>A0AAF3F4Z3</accession>
<feature type="region of interest" description="Disordered" evidence="11">
    <location>
        <begin position="1326"/>
        <end position="1380"/>
    </location>
</feature>
<dbReference type="Pfam" id="PF19030">
    <property type="entry name" value="TSP1_ADAMTS"/>
    <property type="match status" value="5"/>
</dbReference>
<dbReference type="Pfam" id="PF05986">
    <property type="entry name" value="ADAMTS_spacer1"/>
    <property type="match status" value="1"/>
</dbReference>
<organism evidence="16 17">
    <name type="scientific">Mesorhabditis belari</name>
    <dbReference type="NCBI Taxonomy" id="2138241"/>
    <lineage>
        <taxon>Eukaryota</taxon>
        <taxon>Metazoa</taxon>
        <taxon>Ecdysozoa</taxon>
        <taxon>Nematoda</taxon>
        <taxon>Chromadorea</taxon>
        <taxon>Rhabditida</taxon>
        <taxon>Rhabditina</taxon>
        <taxon>Rhabditomorpha</taxon>
        <taxon>Rhabditoidea</taxon>
        <taxon>Rhabditidae</taxon>
        <taxon>Mesorhabditinae</taxon>
        <taxon>Mesorhabditis</taxon>
    </lineage>
</organism>
<evidence type="ECO:0000256" key="6">
    <source>
        <dbReference type="ARBA" id="ARBA00022737"/>
    </source>
</evidence>
<evidence type="ECO:0000256" key="5">
    <source>
        <dbReference type="ARBA" id="ARBA00022729"/>
    </source>
</evidence>
<dbReference type="PANTHER" id="PTHR10083:SF374">
    <property type="entry name" value="BPTI_KUNITZ INHIBITOR DOMAIN-CONTAINING PROTEIN"/>
    <property type="match status" value="1"/>
</dbReference>
<dbReference type="InterPro" id="IPR013273">
    <property type="entry name" value="ADAMTS/ADAMTS-like"/>
</dbReference>
<feature type="domain" description="BPTI/Kunitz inhibitor" evidence="13">
    <location>
        <begin position="1162"/>
        <end position="1214"/>
    </location>
</feature>
<dbReference type="SMART" id="SM00209">
    <property type="entry name" value="TSP1"/>
    <property type="match status" value="7"/>
</dbReference>
<feature type="domain" description="BPTI/Kunitz inhibitor" evidence="13">
    <location>
        <begin position="1575"/>
        <end position="1625"/>
    </location>
</feature>
<evidence type="ECO:0000256" key="1">
    <source>
        <dbReference type="ARBA" id="ARBA00004302"/>
    </source>
</evidence>
<dbReference type="GO" id="GO:0030198">
    <property type="term" value="P:extracellular matrix organization"/>
    <property type="evidence" value="ECO:0007669"/>
    <property type="project" value="InterPro"/>
</dbReference>
<dbReference type="InterPro" id="IPR036179">
    <property type="entry name" value="Ig-like_dom_sf"/>
</dbReference>
<dbReference type="SUPFAM" id="SSF48726">
    <property type="entry name" value="Immunoglobulin"/>
    <property type="match status" value="1"/>
</dbReference>
<dbReference type="GO" id="GO:0004867">
    <property type="term" value="F:serine-type endopeptidase inhibitor activity"/>
    <property type="evidence" value="ECO:0007669"/>
    <property type="project" value="UniProtKB-KW"/>
</dbReference>
<evidence type="ECO:0008006" key="18">
    <source>
        <dbReference type="Google" id="ProtNLM"/>
    </source>
</evidence>
<dbReference type="PRINTS" id="PR00759">
    <property type="entry name" value="BASICPTASE"/>
</dbReference>
<dbReference type="FunFam" id="4.10.410.10:FF:000005">
    <property type="entry name" value="Pancreatic trypsin inhibitor"/>
    <property type="match status" value="1"/>
</dbReference>
<feature type="compositionally biased region" description="Polar residues" evidence="11">
    <location>
        <begin position="1460"/>
        <end position="1472"/>
    </location>
</feature>
<feature type="domain" description="BPTI/Kunitz inhibitor" evidence="13">
    <location>
        <begin position="1933"/>
        <end position="1983"/>
    </location>
</feature>
<feature type="region of interest" description="Disordered" evidence="11">
    <location>
        <begin position="1421"/>
        <end position="1473"/>
    </location>
</feature>
<evidence type="ECO:0000256" key="4">
    <source>
        <dbReference type="ARBA" id="ARBA00022690"/>
    </source>
</evidence>
<feature type="region of interest" description="Disordered" evidence="11">
    <location>
        <begin position="1243"/>
        <end position="1264"/>
    </location>
</feature>
<feature type="disulfide bond" evidence="10">
    <location>
        <begin position="98"/>
        <end position="102"/>
    </location>
</feature>
<keyword evidence="6" id="KW-0677">Repeat</keyword>
<evidence type="ECO:0000256" key="8">
    <source>
        <dbReference type="ARBA" id="ARBA00022900"/>
    </source>
</evidence>
<feature type="disulfide bond" evidence="10">
    <location>
        <begin position="83"/>
        <end position="112"/>
    </location>
</feature>
<dbReference type="Gene3D" id="4.10.410.10">
    <property type="entry name" value="Pancreatic trypsin inhibitor Kunitz domain"/>
    <property type="match status" value="11"/>
</dbReference>
<evidence type="ECO:0000256" key="2">
    <source>
        <dbReference type="ARBA" id="ARBA00022473"/>
    </source>
</evidence>
<dbReference type="SMART" id="SM00409">
    <property type="entry name" value="IG"/>
    <property type="match status" value="1"/>
</dbReference>
<dbReference type="Proteomes" id="UP000887575">
    <property type="component" value="Unassembled WGS sequence"/>
</dbReference>
<dbReference type="InterPro" id="IPR000884">
    <property type="entry name" value="TSP1_rpt"/>
</dbReference>